<evidence type="ECO:0000256" key="2">
    <source>
        <dbReference type="ARBA" id="ARBA00022964"/>
    </source>
</evidence>
<proteinExistence type="inferred from homology"/>
<feature type="domain" description="Aspartyl/asparaginy/proline hydroxylase" evidence="4">
    <location>
        <begin position="197"/>
        <end position="361"/>
    </location>
</feature>
<name>A0ABQ5Z4N0_9SPHN</name>
<dbReference type="RefSeq" id="WP_029941518.1">
    <property type="nucleotide sequence ID" value="NZ_BSOO01000002.1"/>
</dbReference>
<dbReference type="Gene3D" id="1.25.40.10">
    <property type="entry name" value="Tetratricopeptide repeat domain"/>
    <property type="match status" value="1"/>
</dbReference>
<dbReference type="SUPFAM" id="SSF48452">
    <property type="entry name" value="TPR-like"/>
    <property type="match status" value="1"/>
</dbReference>
<organism evidence="5 6">
    <name type="scientific">Sphingomonas astaxanthinifaciens DSM 22298</name>
    <dbReference type="NCBI Taxonomy" id="1123267"/>
    <lineage>
        <taxon>Bacteria</taxon>
        <taxon>Pseudomonadati</taxon>
        <taxon>Pseudomonadota</taxon>
        <taxon>Alphaproteobacteria</taxon>
        <taxon>Sphingomonadales</taxon>
        <taxon>Sphingomonadaceae</taxon>
        <taxon>Sphingomonas</taxon>
    </lineage>
</organism>
<keyword evidence="3" id="KW-0560">Oxidoreductase</keyword>
<dbReference type="PANTHER" id="PTHR46332">
    <property type="entry name" value="ASPARTATE BETA-HYDROXYLASE DOMAIN-CONTAINING PROTEIN 2"/>
    <property type="match status" value="1"/>
</dbReference>
<dbReference type="InterPro" id="IPR011990">
    <property type="entry name" value="TPR-like_helical_dom_sf"/>
</dbReference>
<protein>
    <recommendedName>
        <fullName evidence="4">Aspartyl/asparaginy/proline hydroxylase domain-containing protein</fullName>
    </recommendedName>
</protein>
<evidence type="ECO:0000256" key="1">
    <source>
        <dbReference type="ARBA" id="ARBA00007730"/>
    </source>
</evidence>
<comment type="similarity">
    <text evidence="1">Belongs to the aspartyl/asparaginyl beta-hydroxylase family.</text>
</comment>
<dbReference type="InterPro" id="IPR027443">
    <property type="entry name" value="IPNS-like_sf"/>
</dbReference>
<keyword evidence="2" id="KW-0223">Dioxygenase</keyword>
<dbReference type="Pfam" id="PF05118">
    <property type="entry name" value="Asp_Arg_Hydrox"/>
    <property type="match status" value="1"/>
</dbReference>
<dbReference type="Proteomes" id="UP001156703">
    <property type="component" value="Unassembled WGS sequence"/>
</dbReference>
<dbReference type="PANTHER" id="PTHR46332:SF5">
    <property type="entry name" value="ASPARTATE BETA-HYDROXYLASE DOMAIN CONTAINING 2"/>
    <property type="match status" value="1"/>
</dbReference>
<accession>A0ABQ5Z4N0</accession>
<dbReference type="InterPro" id="IPR007803">
    <property type="entry name" value="Asp/Arg/Pro-Hydrxlase"/>
</dbReference>
<evidence type="ECO:0000313" key="6">
    <source>
        <dbReference type="Proteomes" id="UP001156703"/>
    </source>
</evidence>
<dbReference type="Gene3D" id="2.60.120.330">
    <property type="entry name" value="B-lactam Antibiotic, Isopenicillin N Synthase, Chain"/>
    <property type="match status" value="1"/>
</dbReference>
<dbReference type="EMBL" id="BSOO01000002">
    <property type="protein sequence ID" value="GLR46496.1"/>
    <property type="molecule type" value="Genomic_DNA"/>
</dbReference>
<comment type="caution">
    <text evidence="5">The sequence shown here is derived from an EMBL/GenBank/DDBJ whole genome shotgun (WGS) entry which is preliminary data.</text>
</comment>
<evidence type="ECO:0000259" key="4">
    <source>
        <dbReference type="Pfam" id="PF05118"/>
    </source>
</evidence>
<keyword evidence="6" id="KW-1185">Reference proteome</keyword>
<sequence>MDEAVAQAAAAADAAAAAGNLPEAHRLLGEAAERAGSDPGLWLKYAAISRALRRPHVALAAVNRALEANPLDFTALLLKASIVTTLDEAHAGEAWAAAFAQRPEGPVAPAIEGVLAQGRAVHDAWLARREQALAQAMAPAEARAGAEEQARIARFRSNSLRRTRAYHSNPTHFAFPGLVEHEFHPRSAFPWLAMLEAATETISVELQDVLAAERTELVPYIQYQSHEPLDQWRPLNHNKDWTAVHLWRNGERVEANARHCPQTLALLEQLPQPQIPGAGPNAMFSLLAPGTHIPPHVGYNNARLVCHLPLVVPEGCWFRVGAETRHWRRGEAFVFDDTIEHEAMNPTDQLRIVFIFDVWHPGLSAAERDAVAALISCEGGAGGGL</sequence>
<evidence type="ECO:0000313" key="5">
    <source>
        <dbReference type="EMBL" id="GLR46496.1"/>
    </source>
</evidence>
<evidence type="ECO:0000256" key="3">
    <source>
        <dbReference type="ARBA" id="ARBA00023002"/>
    </source>
</evidence>
<dbReference type="InterPro" id="IPR051821">
    <property type="entry name" value="Asp/Asn_beta-hydroxylase"/>
</dbReference>
<dbReference type="SUPFAM" id="SSF51197">
    <property type="entry name" value="Clavaminate synthase-like"/>
    <property type="match status" value="1"/>
</dbReference>
<gene>
    <name evidence="5" type="ORF">GCM10007925_02070</name>
</gene>
<reference evidence="6" key="1">
    <citation type="journal article" date="2019" name="Int. J. Syst. Evol. Microbiol.">
        <title>The Global Catalogue of Microorganisms (GCM) 10K type strain sequencing project: providing services to taxonomists for standard genome sequencing and annotation.</title>
        <authorList>
            <consortium name="The Broad Institute Genomics Platform"/>
            <consortium name="The Broad Institute Genome Sequencing Center for Infectious Disease"/>
            <person name="Wu L."/>
            <person name="Ma J."/>
        </authorList>
    </citation>
    <scope>NUCLEOTIDE SEQUENCE [LARGE SCALE GENOMIC DNA]</scope>
    <source>
        <strain evidence="6">NBRC 102146</strain>
    </source>
</reference>